<dbReference type="Proteomes" id="UP000434172">
    <property type="component" value="Unassembled WGS sequence"/>
</dbReference>
<reference evidence="4 5" key="1">
    <citation type="submission" date="2019-12" db="EMBL/GenBank/DDBJ databases">
        <title>A genome sequence resource for the geographically widespread anthracnose pathogen Colletotrichum asianum.</title>
        <authorList>
            <person name="Meng Y."/>
        </authorList>
    </citation>
    <scope>NUCLEOTIDE SEQUENCE [LARGE SCALE GENOMIC DNA]</scope>
    <source>
        <strain evidence="4 5">ICMP 18580</strain>
    </source>
</reference>
<dbReference type="Pfam" id="PF12796">
    <property type="entry name" value="Ank_2"/>
    <property type="match status" value="1"/>
</dbReference>
<evidence type="ECO:0000256" key="1">
    <source>
        <dbReference type="ARBA" id="ARBA00022737"/>
    </source>
</evidence>
<evidence type="ECO:0000313" key="5">
    <source>
        <dbReference type="Proteomes" id="UP000434172"/>
    </source>
</evidence>
<gene>
    <name evidence="4" type="ORF">GQ607_004497</name>
</gene>
<evidence type="ECO:0000256" key="2">
    <source>
        <dbReference type="ARBA" id="ARBA00023043"/>
    </source>
</evidence>
<dbReference type="EMBL" id="WOWK01000018">
    <property type="protein sequence ID" value="KAF0328345.1"/>
    <property type="molecule type" value="Genomic_DNA"/>
</dbReference>
<dbReference type="PANTHER" id="PTHR24173">
    <property type="entry name" value="ANKYRIN REPEAT CONTAINING"/>
    <property type="match status" value="1"/>
</dbReference>
<sequence length="183" mass="20128">MSDSREGGTPLAFAAAYGHLQVVSLLLDHGVDIEAKDRSGETPIFLAIRQANVEAVDLLLKHGARISAKNASGRRPLQFALDTQYIPPEENAESTREQRQILRIRRADIVRLLQSATVEHDSRVAINIRAAVESRAQGLLATVEDIARDFSGYAVRALQAPITAYANLFPKQTRSSSTLRGRR</sequence>
<keyword evidence="5" id="KW-1185">Reference proteome</keyword>
<feature type="repeat" description="ANK" evidence="3">
    <location>
        <begin position="6"/>
        <end position="38"/>
    </location>
</feature>
<comment type="caution">
    <text evidence="4">The sequence shown here is derived from an EMBL/GenBank/DDBJ whole genome shotgun (WGS) entry which is preliminary data.</text>
</comment>
<dbReference type="AlphaFoldDB" id="A0A8H3ZXJ1"/>
<dbReference type="OrthoDB" id="20872at2759"/>
<dbReference type="SUPFAM" id="SSF48403">
    <property type="entry name" value="Ankyrin repeat"/>
    <property type="match status" value="1"/>
</dbReference>
<dbReference type="InterPro" id="IPR036770">
    <property type="entry name" value="Ankyrin_rpt-contain_sf"/>
</dbReference>
<evidence type="ECO:0000313" key="4">
    <source>
        <dbReference type="EMBL" id="KAF0328345.1"/>
    </source>
</evidence>
<dbReference type="PROSITE" id="PS50088">
    <property type="entry name" value="ANK_REPEAT"/>
    <property type="match status" value="2"/>
</dbReference>
<protein>
    <submittedName>
        <fullName evidence="4">Ankyrin repeat domain-containing protein 52</fullName>
    </submittedName>
</protein>
<dbReference type="PRINTS" id="PR01415">
    <property type="entry name" value="ANKYRIN"/>
</dbReference>
<accession>A0A8H3ZXJ1</accession>
<feature type="repeat" description="ANK" evidence="3">
    <location>
        <begin position="39"/>
        <end position="71"/>
    </location>
</feature>
<keyword evidence="1" id="KW-0677">Repeat</keyword>
<dbReference type="SMART" id="SM00248">
    <property type="entry name" value="ANK"/>
    <property type="match status" value="2"/>
</dbReference>
<dbReference type="Gene3D" id="1.25.40.20">
    <property type="entry name" value="Ankyrin repeat-containing domain"/>
    <property type="match status" value="1"/>
</dbReference>
<dbReference type="PROSITE" id="PS50297">
    <property type="entry name" value="ANK_REP_REGION"/>
    <property type="match status" value="2"/>
</dbReference>
<keyword evidence="2 3" id="KW-0040">ANK repeat</keyword>
<organism evidence="4 5">
    <name type="scientific">Colletotrichum asianum</name>
    <dbReference type="NCBI Taxonomy" id="702518"/>
    <lineage>
        <taxon>Eukaryota</taxon>
        <taxon>Fungi</taxon>
        <taxon>Dikarya</taxon>
        <taxon>Ascomycota</taxon>
        <taxon>Pezizomycotina</taxon>
        <taxon>Sordariomycetes</taxon>
        <taxon>Hypocreomycetidae</taxon>
        <taxon>Glomerellales</taxon>
        <taxon>Glomerellaceae</taxon>
        <taxon>Colletotrichum</taxon>
        <taxon>Colletotrichum gloeosporioides species complex</taxon>
    </lineage>
</organism>
<dbReference type="PANTHER" id="PTHR24173:SF74">
    <property type="entry name" value="ANKYRIN REPEAT DOMAIN-CONTAINING PROTEIN 16"/>
    <property type="match status" value="1"/>
</dbReference>
<evidence type="ECO:0000256" key="3">
    <source>
        <dbReference type="PROSITE-ProRule" id="PRU00023"/>
    </source>
</evidence>
<proteinExistence type="predicted"/>
<name>A0A8H3ZXJ1_9PEZI</name>
<dbReference type="InterPro" id="IPR002110">
    <property type="entry name" value="Ankyrin_rpt"/>
</dbReference>